<dbReference type="InterPro" id="IPR022385">
    <property type="entry name" value="Rhs_assc_core"/>
</dbReference>
<dbReference type="STRING" id="95300.SAMN05216558_4930"/>
<dbReference type="Proteomes" id="UP000295254">
    <property type="component" value="Unassembled WGS sequence"/>
</dbReference>
<feature type="compositionally biased region" description="Pro residues" evidence="1">
    <location>
        <begin position="320"/>
        <end position="334"/>
    </location>
</feature>
<evidence type="ECO:0000256" key="1">
    <source>
        <dbReference type="SAM" id="MobiDB-lite"/>
    </source>
</evidence>
<reference evidence="3" key="1">
    <citation type="journal article" date="2019" name="bioRxiv">
        <title>Bacterially produced spermidine induces plant systemic susceptibility to pathogens.</title>
        <authorList>
            <person name="Melnyk R.A."/>
            <person name="Beskrovnaya P.A."/>
            <person name="Liu Z."/>
            <person name="Song Y."/>
            <person name="Haney C.H."/>
        </authorList>
    </citation>
    <scope>NUCLEOTIDE SEQUENCE [LARGE SCALE GENOMIC DNA]</scope>
    <source>
        <strain evidence="3">Dha-51</strain>
    </source>
</reference>
<gene>
    <name evidence="2" type="ORF">EIY72_03125</name>
</gene>
<keyword evidence="3" id="KW-1185">Reference proteome</keyword>
<organism evidence="2 3">
    <name type="scientific">Pseudomonas vancouverensis</name>
    <dbReference type="NCBI Taxonomy" id="95300"/>
    <lineage>
        <taxon>Bacteria</taxon>
        <taxon>Pseudomonadati</taxon>
        <taxon>Pseudomonadota</taxon>
        <taxon>Gammaproteobacteria</taxon>
        <taxon>Pseudomonadales</taxon>
        <taxon>Pseudomonadaceae</taxon>
        <taxon>Pseudomonas</taxon>
    </lineage>
</organism>
<comment type="caution">
    <text evidence="2">The sequence shown here is derived from an EMBL/GenBank/DDBJ whole genome shotgun (WGS) entry which is preliminary data.</text>
</comment>
<dbReference type="PANTHER" id="PTHR32305">
    <property type="match status" value="1"/>
</dbReference>
<dbReference type="RefSeq" id="WP_093227808.1">
    <property type="nucleotide sequence ID" value="NZ_LT629803.1"/>
</dbReference>
<dbReference type="Gene3D" id="2.180.10.10">
    <property type="entry name" value="RHS repeat-associated core"/>
    <property type="match status" value="1"/>
</dbReference>
<proteinExistence type="predicted"/>
<dbReference type="PANTHER" id="PTHR32305:SF15">
    <property type="entry name" value="PROTEIN RHSA-RELATED"/>
    <property type="match status" value="1"/>
</dbReference>
<dbReference type="AlphaFoldDB" id="A0A1H2PEF8"/>
<dbReference type="EMBL" id="RRZK01000003">
    <property type="protein sequence ID" value="TDB67750.1"/>
    <property type="molecule type" value="Genomic_DNA"/>
</dbReference>
<feature type="region of interest" description="Disordered" evidence="1">
    <location>
        <begin position="318"/>
        <end position="343"/>
    </location>
</feature>
<dbReference type="NCBIfam" id="TIGR03696">
    <property type="entry name" value="Rhs_assc_core"/>
    <property type="match status" value="1"/>
</dbReference>
<evidence type="ECO:0000313" key="2">
    <source>
        <dbReference type="EMBL" id="TDB67750.1"/>
    </source>
</evidence>
<dbReference type="OrthoDB" id="5905222at2"/>
<name>A0A1H2PEF8_PSEVA</name>
<dbReference type="SUPFAM" id="SSF56399">
    <property type="entry name" value="ADP-ribosylation"/>
    <property type="match status" value="1"/>
</dbReference>
<sequence length="381" mass="41248">MRTINQLLQRYRYDALDVLIQVEPVGQVTQTRFYRGEHLVTQLNGQNSQSVFQHHKQLLALHTHEDNQSRSQLLATDQQRSVLQAGPVQQRYAPYGHRLASSGLDSLLGFTGEVPDRMTGHYLLGNGHRAFNPVLMRFNSPDSLSPFGRGGLNSYAYCLGDPVNFTDPTGQFTEVLGLFRSVGGLFMTKLGMSRVIPSYNVAKDALKLGALTKLSPRQAFTAFSTVAAAKLGLAAGVFGTAALVTSSVKEGEAAEVLTAVAGGLLGLAMLSRAGTYFAAKNSGAEAGLINFVKNKGQVIPPTPPSSRRSLSIQMSYFEPSAPPQTPGTPRPSAPPLSAGATDAGFFNFPPQTNRTAQFLNTQLDRQLQIFRDAKKIRRHSL</sequence>
<protein>
    <submittedName>
        <fullName evidence="2">RHS repeat-associated core domain-containing protein</fullName>
    </submittedName>
</protein>
<dbReference type="InterPro" id="IPR050708">
    <property type="entry name" value="T6SS_VgrG/RHS"/>
</dbReference>
<accession>A0A1H2PEF8</accession>
<evidence type="ECO:0000313" key="3">
    <source>
        <dbReference type="Proteomes" id="UP000295254"/>
    </source>
</evidence>